<keyword evidence="8" id="KW-1185">Reference proteome</keyword>
<dbReference type="HAMAP" id="MF_02207">
    <property type="entry name" value="MreB"/>
    <property type="match status" value="1"/>
</dbReference>
<comment type="similarity">
    <text evidence="5 6">Belongs to the FtsA/MreB family.</text>
</comment>
<dbReference type="Proteomes" id="UP000604381">
    <property type="component" value="Unassembled WGS sequence"/>
</dbReference>
<dbReference type="EMBL" id="JADHEI010000028">
    <property type="protein sequence ID" value="MBF2734765.1"/>
    <property type="molecule type" value="Genomic_DNA"/>
</dbReference>
<dbReference type="Pfam" id="PF06723">
    <property type="entry name" value="MreB_Mbl"/>
    <property type="match status" value="1"/>
</dbReference>
<comment type="subunit">
    <text evidence="6">Forms polymers.</text>
</comment>
<dbReference type="AlphaFoldDB" id="A0A930UBB6"/>
<evidence type="ECO:0000256" key="4">
    <source>
        <dbReference type="ARBA" id="ARBA00022960"/>
    </source>
</evidence>
<dbReference type="InterPro" id="IPR056546">
    <property type="entry name" value="MreB_MamK-like"/>
</dbReference>
<dbReference type="SUPFAM" id="SSF53067">
    <property type="entry name" value="Actin-like ATPase domain"/>
    <property type="match status" value="2"/>
</dbReference>
<evidence type="ECO:0000256" key="6">
    <source>
        <dbReference type="HAMAP-Rule" id="MF_02207"/>
    </source>
</evidence>
<dbReference type="GO" id="GO:0005524">
    <property type="term" value="F:ATP binding"/>
    <property type="evidence" value="ECO:0007669"/>
    <property type="project" value="UniProtKB-KW"/>
</dbReference>
<feature type="binding site" evidence="6">
    <location>
        <begin position="296"/>
        <end position="299"/>
    </location>
    <ligand>
        <name>ATP</name>
        <dbReference type="ChEBI" id="CHEBI:30616"/>
    </ligand>
</feature>
<evidence type="ECO:0000313" key="8">
    <source>
        <dbReference type="Proteomes" id="UP000604381"/>
    </source>
</evidence>
<dbReference type="PRINTS" id="PR01652">
    <property type="entry name" value="SHAPEPROTEIN"/>
</dbReference>
<dbReference type="NCBIfam" id="TIGR00904">
    <property type="entry name" value="mreB"/>
    <property type="match status" value="1"/>
</dbReference>
<accession>A0A930UBB6</accession>
<dbReference type="PANTHER" id="PTHR42749:SF1">
    <property type="entry name" value="CELL SHAPE-DETERMINING PROTEIN MREB"/>
    <property type="match status" value="1"/>
</dbReference>
<dbReference type="PANTHER" id="PTHR42749">
    <property type="entry name" value="CELL SHAPE-DETERMINING PROTEIN MREB"/>
    <property type="match status" value="1"/>
</dbReference>
<evidence type="ECO:0000256" key="1">
    <source>
        <dbReference type="ARBA" id="ARBA00022490"/>
    </source>
</evidence>
<protein>
    <recommendedName>
        <fullName evidence="6">Cell shape-determining protein MreB</fullName>
    </recommendedName>
</protein>
<dbReference type="NCBIfam" id="NF010539">
    <property type="entry name" value="PRK13927.1"/>
    <property type="match status" value="1"/>
</dbReference>
<dbReference type="InterPro" id="IPR004753">
    <property type="entry name" value="MreB"/>
</dbReference>
<evidence type="ECO:0000256" key="2">
    <source>
        <dbReference type="ARBA" id="ARBA00022741"/>
    </source>
</evidence>
<evidence type="ECO:0000256" key="5">
    <source>
        <dbReference type="ARBA" id="ARBA00023458"/>
    </source>
</evidence>
<dbReference type="CDD" id="cd10225">
    <property type="entry name" value="ASKHA_NBD_MreB-like"/>
    <property type="match status" value="1"/>
</dbReference>
<dbReference type="InterPro" id="IPR043129">
    <property type="entry name" value="ATPase_NBD"/>
</dbReference>
<comment type="caution">
    <text evidence="7">The sequence shown here is derived from an EMBL/GenBank/DDBJ whole genome shotgun (WGS) entry which is preliminary data.</text>
</comment>
<dbReference type="Gene3D" id="3.30.420.40">
    <property type="match status" value="3"/>
</dbReference>
<comment type="subcellular location">
    <subcellularLocation>
        <location evidence="6">Cytoplasm</location>
    </subcellularLocation>
    <text evidence="6">Membrane-associated.</text>
</comment>
<dbReference type="GO" id="GO:0000902">
    <property type="term" value="P:cell morphogenesis"/>
    <property type="evidence" value="ECO:0007669"/>
    <property type="project" value="InterPro"/>
</dbReference>
<keyword evidence="1 6" id="KW-0963">Cytoplasm</keyword>
<name>A0A930UBB6_9GAMM</name>
<dbReference type="GO" id="GO:0005737">
    <property type="term" value="C:cytoplasm"/>
    <property type="evidence" value="ECO:0007669"/>
    <property type="project" value="UniProtKB-SubCell"/>
</dbReference>
<feature type="binding site" evidence="6">
    <location>
        <begin position="19"/>
        <end position="21"/>
    </location>
    <ligand>
        <name>ATP</name>
        <dbReference type="ChEBI" id="CHEBI:30616"/>
    </ligand>
</feature>
<feature type="binding site" evidence="6">
    <location>
        <begin position="214"/>
        <end position="217"/>
    </location>
    <ligand>
        <name>ATP</name>
        <dbReference type="ChEBI" id="CHEBI:30616"/>
    </ligand>
</feature>
<sequence length="347" mass="36955">MIDIFRRFFAVDMAIDLGTANTIIYVEGEGIVLNEPSVVAIERIGNRKVIRDIGIGAKEMIGRTPENIVAIKPMLDGVIADYQVTEQMLNAFIKRVHGSKLFTPGPRIIICVPYSSTPVERRAIRDSGIAAGATQVSLIAEPMAAAIGAELPVEEASGSLVVDIGGGTTEVGVVSLGGLVYANSIRVGGYKIDEAIRKYIRKKRGVEIGETSAEELKKNLAVAQIDPDAEPEEMKVAGHNIAEGIPQTLNVTSQEVHEAIADPLRQIIAAIREALQRTPPEIAADIAKSGVVLAGGGALIRNLSEKVATETKLPVRMADDPLTCVARGSGAALKYLNNVESIFFPVD</sequence>
<comment type="function">
    <text evidence="6">Forms membrane-associated dynamic filaments that are essential for cell shape determination. Acts by regulating cell wall synthesis and cell elongation, and thus cell shape. A feedback loop between cell geometry and MreB localization may maintain elongated cell shape by targeting cell wall growth to regions of negative cell wall curvature.</text>
</comment>
<proteinExistence type="inferred from homology"/>
<dbReference type="GO" id="GO:0008360">
    <property type="term" value="P:regulation of cell shape"/>
    <property type="evidence" value="ECO:0007669"/>
    <property type="project" value="UniProtKB-UniRule"/>
</dbReference>
<reference evidence="7" key="1">
    <citation type="submission" date="2020-10" db="EMBL/GenBank/DDBJ databases">
        <title>An improved Amphimedon queenslandica hologenome assembly reveals how three proteobacterial symbionts can extend the metabolic phenotypic of their marine sponge host.</title>
        <authorList>
            <person name="Degnan B."/>
            <person name="Degnan S."/>
            <person name="Xiang X."/>
        </authorList>
    </citation>
    <scope>NUCLEOTIDE SEQUENCE</scope>
    <source>
        <strain evidence="7">AqS2</strain>
    </source>
</reference>
<gene>
    <name evidence="6" type="primary">mreB</name>
    <name evidence="7" type="ORF">ISN26_01520</name>
</gene>
<feature type="binding site" evidence="6">
    <location>
        <begin position="166"/>
        <end position="168"/>
    </location>
    <ligand>
        <name>ATP</name>
        <dbReference type="ChEBI" id="CHEBI:30616"/>
    </ligand>
</feature>
<evidence type="ECO:0000313" key="7">
    <source>
        <dbReference type="EMBL" id="MBF2734765.1"/>
    </source>
</evidence>
<keyword evidence="4 6" id="KW-0133">Cell shape</keyword>
<keyword evidence="2 6" id="KW-0547">Nucleotide-binding</keyword>
<organism evidence="7 8">
    <name type="scientific">Candidatus Amphirhobacter heronislandensis</name>
    <dbReference type="NCBI Taxonomy" id="1732024"/>
    <lineage>
        <taxon>Bacteria</taxon>
        <taxon>Pseudomonadati</taxon>
        <taxon>Pseudomonadota</taxon>
        <taxon>Gammaproteobacteria</taxon>
        <taxon>Candidatus Tethybacterales</taxon>
        <taxon>Candidatus Tethybacteraceae</taxon>
        <taxon>Candidatus Amphirhobacter</taxon>
    </lineage>
</organism>
<keyword evidence="3 6" id="KW-0067">ATP-binding</keyword>
<evidence type="ECO:0000256" key="3">
    <source>
        <dbReference type="ARBA" id="ARBA00022840"/>
    </source>
</evidence>